<dbReference type="AlphaFoldDB" id="A0A7R9I441"/>
<proteinExistence type="predicted"/>
<dbReference type="EMBL" id="OD566847">
    <property type="protein sequence ID" value="CAD7444762.1"/>
    <property type="molecule type" value="Genomic_DNA"/>
</dbReference>
<reference evidence="1" key="1">
    <citation type="submission" date="2020-11" db="EMBL/GenBank/DDBJ databases">
        <authorList>
            <person name="Tran Van P."/>
        </authorList>
    </citation>
    <scope>NUCLEOTIDE SEQUENCE</scope>
</reference>
<gene>
    <name evidence="1" type="ORF">TBIB3V08_LOCUS7128</name>
</gene>
<accession>A0A7R9I441</accession>
<protein>
    <submittedName>
        <fullName evidence="1">Uncharacterized protein</fullName>
    </submittedName>
</protein>
<organism evidence="1">
    <name type="scientific">Timema bartmani</name>
    <dbReference type="NCBI Taxonomy" id="61472"/>
    <lineage>
        <taxon>Eukaryota</taxon>
        <taxon>Metazoa</taxon>
        <taxon>Ecdysozoa</taxon>
        <taxon>Arthropoda</taxon>
        <taxon>Hexapoda</taxon>
        <taxon>Insecta</taxon>
        <taxon>Pterygota</taxon>
        <taxon>Neoptera</taxon>
        <taxon>Polyneoptera</taxon>
        <taxon>Phasmatodea</taxon>
        <taxon>Timematodea</taxon>
        <taxon>Timematoidea</taxon>
        <taxon>Timematidae</taxon>
        <taxon>Timema</taxon>
    </lineage>
</organism>
<name>A0A7R9I441_9NEOP</name>
<evidence type="ECO:0000313" key="1">
    <source>
        <dbReference type="EMBL" id="CAD7444762.1"/>
    </source>
</evidence>
<sequence>MAERKPDVKIEPEDDFEYDFHHEVKLETETHQFCPHLAGLQNGIETTYFPRLTKYQTDRLWFDVHLQARLEQVTVGMRRSMCANYCVLARNSLRASARFE</sequence>